<feature type="compositionally biased region" description="Pro residues" evidence="1">
    <location>
        <begin position="635"/>
        <end position="651"/>
    </location>
</feature>
<evidence type="ECO:0000256" key="2">
    <source>
        <dbReference type="SAM" id="SignalP"/>
    </source>
</evidence>
<dbReference type="GeneID" id="5715818"/>
<evidence type="ECO:0000313" key="4">
    <source>
        <dbReference type="Proteomes" id="UP000006906"/>
    </source>
</evidence>
<feature type="region of interest" description="Disordered" evidence="1">
    <location>
        <begin position="632"/>
        <end position="652"/>
    </location>
</feature>
<dbReference type="ExpressionAtlas" id="A0A2K3CXM6">
    <property type="expression patterns" value="baseline and differential"/>
</dbReference>
<dbReference type="GO" id="GO:0030036">
    <property type="term" value="P:actin cytoskeleton organization"/>
    <property type="evidence" value="ECO:0000318"/>
    <property type="project" value="GO_Central"/>
</dbReference>
<evidence type="ECO:0000313" key="3">
    <source>
        <dbReference type="EMBL" id="PNW73045.1"/>
    </source>
</evidence>
<organism evidence="3 4">
    <name type="scientific">Chlamydomonas reinhardtii</name>
    <name type="common">Chlamydomonas smithii</name>
    <dbReference type="NCBI Taxonomy" id="3055"/>
    <lineage>
        <taxon>Eukaryota</taxon>
        <taxon>Viridiplantae</taxon>
        <taxon>Chlorophyta</taxon>
        <taxon>core chlorophytes</taxon>
        <taxon>Chlorophyceae</taxon>
        <taxon>CS clade</taxon>
        <taxon>Chlamydomonadales</taxon>
        <taxon>Chlamydomonadaceae</taxon>
        <taxon>Chlamydomonas</taxon>
    </lineage>
</organism>
<reference evidence="3 4" key="1">
    <citation type="journal article" date="2007" name="Science">
        <title>The Chlamydomonas genome reveals the evolution of key animal and plant functions.</title>
        <authorList>
            <person name="Merchant S.S."/>
            <person name="Prochnik S.E."/>
            <person name="Vallon O."/>
            <person name="Harris E.H."/>
            <person name="Karpowicz S.J."/>
            <person name="Witman G.B."/>
            <person name="Terry A."/>
            <person name="Salamov A."/>
            <person name="Fritz-Laylin L.K."/>
            <person name="Marechal-Drouard L."/>
            <person name="Marshall W.F."/>
            <person name="Qu L.H."/>
            <person name="Nelson D.R."/>
            <person name="Sanderfoot A.A."/>
            <person name="Spalding M.H."/>
            <person name="Kapitonov V.V."/>
            <person name="Ren Q."/>
            <person name="Ferris P."/>
            <person name="Lindquist E."/>
            <person name="Shapiro H."/>
            <person name="Lucas S.M."/>
            <person name="Grimwood J."/>
            <person name="Schmutz J."/>
            <person name="Cardol P."/>
            <person name="Cerutti H."/>
            <person name="Chanfreau G."/>
            <person name="Chen C.L."/>
            <person name="Cognat V."/>
            <person name="Croft M.T."/>
            <person name="Dent R."/>
            <person name="Dutcher S."/>
            <person name="Fernandez E."/>
            <person name="Fukuzawa H."/>
            <person name="Gonzalez-Ballester D."/>
            <person name="Gonzalez-Halphen D."/>
            <person name="Hallmann A."/>
            <person name="Hanikenne M."/>
            <person name="Hippler M."/>
            <person name="Inwood W."/>
            <person name="Jabbari K."/>
            <person name="Kalanon M."/>
            <person name="Kuras R."/>
            <person name="Lefebvre P.A."/>
            <person name="Lemaire S.D."/>
            <person name="Lobanov A.V."/>
            <person name="Lohr M."/>
            <person name="Manuell A."/>
            <person name="Meier I."/>
            <person name="Mets L."/>
            <person name="Mittag M."/>
            <person name="Mittelmeier T."/>
            <person name="Moroney J.V."/>
            <person name="Moseley J."/>
            <person name="Napoli C."/>
            <person name="Nedelcu A.M."/>
            <person name="Niyogi K."/>
            <person name="Novoselov S.V."/>
            <person name="Paulsen I.T."/>
            <person name="Pazour G."/>
            <person name="Purton S."/>
            <person name="Ral J.P."/>
            <person name="Riano-Pachon D.M."/>
            <person name="Riekhof W."/>
            <person name="Rymarquis L."/>
            <person name="Schroda M."/>
            <person name="Stern D."/>
            <person name="Umen J."/>
            <person name="Willows R."/>
            <person name="Wilson N."/>
            <person name="Zimmer S.L."/>
            <person name="Allmer J."/>
            <person name="Balk J."/>
            <person name="Bisova K."/>
            <person name="Chen C.J."/>
            <person name="Elias M."/>
            <person name="Gendler K."/>
            <person name="Hauser C."/>
            <person name="Lamb M.R."/>
            <person name="Ledford H."/>
            <person name="Long J.C."/>
            <person name="Minagawa J."/>
            <person name="Page M.D."/>
            <person name="Pan J."/>
            <person name="Pootakham W."/>
            <person name="Roje S."/>
            <person name="Rose A."/>
            <person name="Stahlberg E."/>
            <person name="Terauchi A.M."/>
            <person name="Yang P."/>
            <person name="Ball S."/>
            <person name="Bowler C."/>
            <person name="Dieckmann C.L."/>
            <person name="Gladyshev V.N."/>
            <person name="Green P."/>
            <person name="Jorgensen R."/>
            <person name="Mayfield S."/>
            <person name="Mueller-Roeber B."/>
            <person name="Rajamani S."/>
            <person name="Sayre R.T."/>
            <person name="Brokstein P."/>
            <person name="Dubchak I."/>
            <person name="Goodstein D."/>
            <person name="Hornick L."/>
            <person name="Huang Y.W."/>
            <person name="Jhaveri J."/>
            <person name="Luo Y."/>
            <person name="Martinez D."/>
            <person name="Ngau W.C."/>
            <person name="Otillar B."/>
            <person name="Poliakov A."/>
            <person name="Porter A."/>
            <person name="Szajkowski L."/>
            <person name="Werner G."/>
            <person name="Zhou K."/>
            <person name="Grigoriev I.V."/>
            <person name="Rokhsar D.S."/>
            <person name="Grossman A.R."/>
        </authorList>
    </citation>
    <scope>NUCLEOTIDE SEQUENCE [LARGE SCALE GENOMIC DNA]</scope>
    <source>
        <strain evidence="4">CC-503</strain>
    </source>
</reference>
<dbReference type="Gramene" id="PNW73045">
    <property type="protein sequence ID" value="PNW73045"/>
    <property type="gene ID" value="CHLRE_14g616700v5"/>
</dbReference>
<accession>A0A2K3CXM6</accession>
<dbReference type="PaxDb" id="3055-EDP10013"/>
<feature type="signal peptide" evidence="2">
    <location>
        <begin position="1"/>
        <end position="21"/>
    </location>
</feature>
<dbReference type="EMBL" id="CM008975">
    <property type="protein sequence ID" value="PNW73045.1"/>
    <property type="molecule type" value="Genomic_DNA"/>
</dbReference>
<dbReference type="RefSeq" id="XP_042916773.1">
    <property type="nucleotide sequence ID" value="XM_043070100.1"/>
</dbReference>
<keyword evidence="2" id="KW-0732">Signal</keyword>
<feature type="chain" id="PRO_5014418787" evidence="2">
    <location>
        <begin position="22"/>
        <end position="964"/>
    </location>
</feature>
<dbReference type="OrthoDB" id="529704at2759"/>
<protein>
    <submittedName>
        <fullName evidence="3">Uncharacterized protein</fullName>
    </submittedName>
</protein>
<dbReference type="Proteomes" id="UP000006906">
    <property type="component" value="Chromosome 14"/>
</dbReference>
<gene>
    <name evidence="3" type="ORF">CHLRE_14g616700v5</name>
</gene>
<keyword evidence="4" id="KW-1185">Reference proteome</keyword>
<name>A0A2K3CXM6_CHLRE</name>
<proteinExistence type="predicted"/>
<dbReference type="KEGG" id="cre:CHLRE_14g616700v5"/>
<sequence>MFRRTLPLLPLLLVFIAAVQSYGAAGQATSARPGSRLPASLAPDVAYFDAGEASSLVVDPSTGRVSEQRDLLATAQSPRPALKWQGNCRYQGGPAGANGSVYMDGWTCHAKLSAPLCNGTCLKGAYTIVVVVEYGSVYQSSILSALEPSSNPSKRMVWRDSELLLRTIPDGGFFVGDSYDPSSAVYNATPEARAKTVLQATTFISDWTVQALAVQPSSGKKGGKATWMRQPLGLGEKSATVASGRAPGLFAPVGSDFVIGCDYMETMPDNAGTSNATNAGLPITYRCDPRYYKLRGRLVAVLVYSKALKEAQVARISTFYSPRWVPASPPPPLMKSPPPKPVRGLPSDLLPDVAFFDAGDRASLTITSSQVTAQRDILATPEVPRPSLTWSGDCRWDSAAGGSVVLDGKSCFAILDTKARLCDWDRVDGGYTVVLVAQLGPSQQERVALLTSRGYEQQSFWNAERMLAWRPNGILTREIVTFVDPVNDNPNDEYDQLRFPDAKANSTFSFTRVPARTWTLEALVGQPNYLNALNGTARYYRGGPDDSAGARVLYSGRAPLIRAPSGADFALGCDYMKFDIPDEDYSNYEYRCDTKSYLQGRLAAVLVYSRQLSAADVSRLLTYYRTTRWLAAGTPPSPPPPPPLPPSPPSTGLPAALMPDLAYFDASAATAGRLVVPQPGGKVATGGGVRALRDVLNPGQQRLDWFGDCRYDATSGGGSIVLDGSSCYAQLNTNLCAEWQLMLNRNGGVNLTFTLVVVLELDNTRLPPPPKPPLAPSVNGDHEIAELDTGGMGIMSYGMQDGAYYYFGNPSMHWSTKATYMTMDGSEDYNNVDFRRNSPAPVPRGVWSMEAISSYVYDVPDVNTYGYNEVEQGYTYFRGTSAQAAGTLLAVDDDLYNFPPPDGTEFRIGCTWRDSDLNYDCQPGSHLRGRLSAVLVYSRALEKKELQRLHAYYSGRWSAAGKGR</sequence>
<evidence type="ECO:0000256" key="1">
    <source>
        <dbReference type="SAM" id="MobiDB-lite"/>
    </source>
</evidence>
<dbReference type="InParanoid" id="A0A2K3CXM6"/>
<dbReference type="AlphaFoldDB" id="A0A2K3CXM6"/>